<dbReference type="EMBL" id="JACXVP010000006">
    <property type="protein sequence ID" value="KAG5599316.1"/>
    <property type="molecule type" value="Genomic_DNA"/>
</dbReference>
<dbReference type="Gene3D" id="3.40.1810.10">
    <property type="entry name" value="Transcription factor, MADS-box"/>
    <property type="match status" value="1"/>
</dbReference>
<dbReference type="Proteomes" id="UP000824120">
    <property type="component" value="Chromosome 6"/>
</dbReference>
<dbReference type="AlphaFoldDB" id="A0A9J5YJF2"/>
<name>A0A9J5YJF2_SOLCO</name>
<dbReference type="Pfam" id="PF00319">
    <property type="entry name" value="SRF-TF"/>
    <property type="match status" value="1"/>
</dbReference>
<sequence length="120" mass="14022">MIHPYLNLFQNRLILGKYKSNNNNKVILEQTHISLYSSPLAMSRNKVIFSLIENETDRKVSYKKRHIGLLKKAQKLMTLCEVEMDVIIYSPYSNEPKVFPNHGIAISTFQKFKEFATSER</sequence>
<evidence type="ECO:0000256" key="4">
    <source>
        <dbReference type="ARBA" id="ARBA00023163"/>
    </source>
</evidence>
<dbReference type="OrthoDB" id="1301276at2759"/>
<dbReference type="GO" id="GO:0046983">
    <property type="term" value="F:protein dimerization activity"/>
    <property type="evidence" value="ECO:0007669"/>
    <property type="project" value="InterPro"/>
</dbReference>
<evidence type="ECO:0000259" key="6">
    <source>
        <dbReference type="PROSITE" id="PS50066"/>
    </source>
</evidence>
<evidence type="ECO:0000256" key="5">
    <source>
        <dbReference type="ARBA" id="ARBA00023242"/>
    </source>
</evidence>
<reference evidence="7 8" key="1">
    <citation type="submission" date="2020-09" db="EMBL/GenBank/DDBJ databases">
        <title>De no assembly of potato wild relative species, Solanum commersonii.</title>
        <authorList>
            <person name="Cho K."/>
        </authorList>
    </citation>
    <scope>NUCLEOTIDE SEQUENCE [LARGE SCALE GENOMIC DNA]</scope>
    <source>
        <strain evidence="7">LZ3.2</strain>
        <tissue evidence="7">Leaf</tissue>
    </source>
</reference>
<dbReference type="InterPro" id="IPR002100">
    <property type="entry name" value="TF_MADSbox"/>
</dbReference>
<dbReference type="PRINTS" id="PR00404">
    <property type="entry name" value="MADSDOMAIN"/>
</dbReference>
<feature type="domain" description="MADS-box" evidence="6">
    <location>
        <begin position="42"/>
        <end position="90"/>
    </location>
</feature>
<keyword evidence="4" id="KW-0804">Transcription</keyword>
<gene>
    <name evidence="7" type="ORF">H5410_030686</name>
</gene>
<evidence type="ECO:0000256" key="3">
    <source>
        <dbReference type="ARBA" id="ARBA00023125"/>
    </source>
</evidence>
<keyword evidence="8" id="KW-1185">Reference proteome</keyword>
<dbReference type="InterPro" id="IPR036879">
    <property type="entry name" value="TF_MADSbox_sf"/>
</dbReference>
<organism evidence="7 8">
    <name type="scientific">Solanum commersonii</name>
    <name type="common">Commerson's wild potato</name>
    <name type="synonym">Commerson's nightshade</name>
    <dbReference type="NCBI Taxonomy" id="4109"/>
    <lineage>
        <taxon>Eukaryota</taxon>
        <taxon>Viridiplantae</taxon>
        <taxon>Streptophyta</taxon>
        <taxon>Embryophyta</taxon>
        <taxon>Tracheophyta</taxon>
        <taxon>Spermatophyta</taxon>
        <taxon>Magnoliopsida</taxon>
        <taxon>eudicotyledons</taxon>
        <taxon>Gunneridae</taxon>
        <taxon>Pentapetalae</taxon>
        <taxon>asterids</taxon>
        <taxon>lamiids</taxon>
        <taxon>Solanales</taxon>
        <taxon>Solanaceae</taxon>
        <taxon>Solanoideae</taxon>
        <taxon>Solaneae</taxon>
        <taxon>Solanum</taxon>
    </lineage>
</organism>
<dbReference type="GO" id="GO:0003677">
    <property type="term" value="F:DNA binding"/>
    <property type="evidence" value="ECO:0007669"/>
    <property type="project" value="UniProtKB-KW"/>
</dbReference>
<keyword evidence="5" id="KW-0539">Nucleus</keyword>
<keyword evidence="2" id="KW-0805">Transcription regulation</keyword>
<proteinExistence type="predicted"/>
<dbReference type="PROSITE" id="PS50066">
    <property type="entry name" value="MADS_BOX_2"/>
    <property type="match status" value="1"/>
</dbReference>
<accession>A0A9J5YJF2</accession>
<protein>
    <recommendedName>
        <fullName evidence="6">MADS-box domain-containing protein</fullName>
    </recommendedName>
</protein>
<evidence type="ECO:0000256" key="1">
    <source>
        <dbReference type="ARBA" id="ARBA00004123"/>
    </source>
</evidence>
<evidence type="ECO:0000313" key="8">
    <source>
        <dbReference type="Proteomes" id="UP000824120"/>
    </source>
</evidence>
<comment type="subcellular location">
    <subcellularLocation>
        <location evidence="1">Nucleus</location>
    </subcellularLocation>
</comment>
<dbReference type="CDD" id="cd00120">
    <property type="entry name" value="MADS"/>
    <property type="match status" value="1"/>
</dbReference>
<dbReference type="SMART" id="SM00432">
    <property type="entry name" value="MADS"/>
    <property type="match status" value="1"/>
</dbReference>
<comment type="caution">
    <text evidence="7">The sequence shown here is derived from an EMBL/GenBank/DDBJ whole genome shotgun (WGS) entry which is preliminary data.</text>
</comment>
<keyword evidence="3" id="KW-0238">DNA-binding</keyword>
<evidence type="ECO:0000256" key="2">
    <source>
        <dbReference type="ARBA" id="ARBA00023015"/>
    </source>
</evidence>
<dbReference type="SUPFAM" id="SSF55455">
    <property type="entry name" value="SRF-like"/>
    <property type="match status" value="1"/>
</dbReference>
<evidence type="ECO:0000313" key="7">
    <source>
        <dbReference type="EMBL" id="KAG5599316.1"/>
    </source>
</evidence>
<dbReference type="GO" id="GO:0005634">
    <property type="term" value="C:nucleus"/>
    <property type="evidence" value="ECO:0007669"/>
    <property type="project" value="UniProtKB-SubCell"/>
</dbReference>